<dbReference type="Gene3D" id="3.20.20.450">
    <property type="entry name" value="EAL domain"/>
    <property type="match status" value="1"/>
</dbReference>
<dbReference type="SMART" id="SM00091">
    <property type="entry name" value="PAS"/>
    <property type="match status" value="3"/>
</dbReference>
<dbReference type="FunFam" id="3.20.20.450:FF:000001">
    <property type="entry name" value="Cyclic di-GMP phosphodiesterase yahA"/>
    <property type="match status" value="1"/>
</dbReference>
<dbReference type="InterPro" id="IPR000014">
    <property type="entry name" value="PAS"/>
</dbReference>
<feature type="domain" description="PAC" evidence="9">
    <location>
        <begin position="666"/>
        <end position="723"/>
    </location>
</feature>
<dbReference type="PROSITE" id="PS50883">
    <property type="entry name" value="EAL"/>
    <property type="match status" value="1"/>
</dbReference>
<evidence type="ECO:0000313" key="13">
    <source>
        <dbReference type="Proteomes" id="UP000337909"/>
    </source>
</evidence>
<feature type="region of interest" description="Disordered" evidence="6">
    <location>
        <begin position="1"/>
        <end position="20"/>
    </location>
</feature>
<evidence type="ECO:0000259" key="11">
    <source>
        <dbReference type="PROSITE" id="PS50887"/>
    </source>
</evidence>
<evidence type="ECO:0000256" key="2">
    <source>
        <dbReference type="ARBA" id="ARBA00004533"/>
    </source>
</evidence>
<evidence type="ECO:0000256" key="1">
    <source>
        <dbReference type="ARBA" id="ARBA00001946"/>
    </source>
</evidence>
<dbReference type="PANTHER" id="PTHR44757">
    <property type="entry name" value="DIGUANYLATE CYCLASE DGCP"/>
    <property type="match status" value="1"/>
</dbReference>
<feature type="transmembrane region" description="Helical" evidence="7">
    <location>
        <begin position="258"/>
        <end position="280"/>
    </location>
</feature>
<evidence type="ECO:0000256" key="6">
    <source>
        <dbReference type="SAM" id="MobiDB-lite"/>
    </source>
</evidence>
<dbReference type="Pfam" id="PF00990">
    <property type="entry name" value="GGDEF"/>
    <property type="match status" value="1"/>
</dbReference>
<feature type="domain" description="PAC" evidence="9">
    <location>
        <begin position="793"/>
        <end position="845"/>
    </location>
</feature>
<dbReference type="PROSITE" id="PS50887">
    <property type="entry name" value="GGDEF"/>
    <property type="match status" value="1"/>
</dbReference>
<dbReference type="GO" id="GO:0071732">
    <property type="term" value="P:cellular response to nitric oxide"/>
    <property type="evidence" value="ECO:0007669"/>
    <property type="project" value="UniProtKB-ARBA"/>
</dbReference>
<organism evidence="12 13">
    <name type="scientific">Pseudomonas fluorescens</name>
    <dbReference type="NCBI Taxonomy" id="294"/>
    <lineage>
        <taxon>Bacteria</taxon>
        <taxon>Pseudomonadati</taxon>
        <taxon>Pseudomonadota</taxon>
        <taxon>Gammaproteobacteria</taxon>
        <taxon>Pseudomonadales</taxon>
        <taxon>Pseudomonadaceae</taxon>
        <taxon>Pseudomonas</taxon>
    </lineage>
</organism>
<dbReference type="InterPro" id="IPR029787">
    <property type="entry name" value="Nucleotide_cyclase"/>
</dbReference>
<dbReference type="InterPro" id="IPR035965">
    <property type="entry name" value="PAS-like_dom_sf"/>
</dbReference>
<evidence type="ECO:0000313" key="12">
    <source>
        <dbReference type="EMBL" id="VVN80414.1"/>
    </source>
</evidence>
<dbReference type="Gene3D" id="3.30.70.270">
    <property type="match status" value="1"/>
</dbReference>
<dbReference type="NCBIfam" id="TIGR00229">
    <property type="entry name" value="sensory_box"/>
    <property type="match status" value="3"/>
</dbReference>
<feature type="domain" description="PAS" evidence="8">
    <location>
        <begin position="451"/>
        <end position="525"/>
    </location>
</feature>
<dbReference type="Pfam" id="PF00563">
    <property type="entry name" value="EAL"/>
    <property type="match status" value="1"/>
</dbReference>
<feature type="domain" description="PAS" evidence="8">
    <location>
        <begin position="720"/>
        <end position="791"/>
    </location>
</feature>
<feature type="transmembrane region" description="Helical" evidence="7">
    <location>
        <begin position="27"/>
        <end position="45"/>
    </location>
</feature>
<dbReference type="SUPFAM" id="SSF55073">
    <property type="entry name" value="Nucleotide cyclase"/>
    <property type="match status" value="1"/>
</dbReference>
<dbReference type="InterPro" id="IPR052155">
    <property type="entry name" value="Biofilm_reg_signaling"/>
</dbReference>
<dbReference type="SMART" id="SM00267">
    <property type="entry name" value="GGDEF"/>
    <property type="match status" value="1"/>
</dbReference>
<dbReference type="InterPro" id="IPR035919">
    <property type="entry name" value="EAL_sf"/>
</dbReference>
<dbReference type="SUPFAM" id="SSF141868">
    <property type="entry name" value="EAL domain-like"/>
    <property type="match status" value="1"/>
</dbReference>
<dbReference type="SUPFAM" id="SSF55785">
    <property type="entry name" value="PYP-like sensor domain (PAS domain)"/>
    <property type="match status" value="4"/>
</dbReference>
<dbReference type="PROSITE" id="PS50112">
    <property type="entry name" value="PAS"/>
    <property type="match status" value="3"/>
</dbReference>
<dbReference type="PROSITE" id="PS50113">
    <property type="entry name" value="PAC"/>
    <property type="match status" value="3"/>
</dbReference>
<dbReference type="Proteomes" id="UP000337909">
    <property type="component" value="Unassembled WGS sequence"/>
</dbReference>
<reference evidence="12 13" key="1">
    <citation type="submission" date="2019-09" db="EMBL/GenBank/DDBJ databases">
        <authorList>
            <person name="Chandra G."/>
            <person name="Truman W A."/>
        </authorList>
    </citation>
    <scope>NUCLEOTIDE SEQUENCE [LARGE SCALE GENOMIC DNA]</scope>
    <source>
        <strain evidence="12">PS691</strain>
    </source>
</reference>
<dbReference type="GO" id="GO:0071111">
    <property type="term" value="F:cyclic-guanylate-specific phosphodiesterase activity"/>
    <property type="evidence" value="ECO:0007669"/>
    <property type="project" value="UniProtKB-EC"/>
</dbReference>
<evidence type="ECO:0000256" key="7">
    <source>
        <dbReference type="SAM" id="Phobius"/>
    </source>
</evidence>
<feature type="domain" description="EAL" evidence="10">
    <location>
        <begin position="1023"/>
        <end position="1277"/>
    </location>
</feature>
<feature type="domain" description="PAC" evidence="9">
    <location>
        <begin position="530"/>
        <end position="583"/>
    </location>
</feature>
<dbReference type="Gene3D" id="3.30.450.20">
    <property type="entry name" value="PAS domain"/>
    <property type="match status" value="4"/>
</dbReference>
<dbReference type="OrthoDB" id="9804951at2"/>
<sequence length="1282" mass="145459">MSNVTTPSSASASNPAPGSPLRGTLKGGLATLVLLLIALLFWQLLDQLRETQQNQRQYTIDYSADLAAQVSLNMALNAQIALNLLPIVEQPQSDDQQQALLRKLQQSLPDLRSIALLSPSGTLLSDSANDSQDADYLSELVRRSHIQTYYFSNADDGSGVYLLLRQTSGSSRGYWALRLAPRFFASLTKQGEAGIRPLWVVENRLIHQIISRDDALPLPTPEMLTGEDEANSVLVVPLSNSDWQLRGLFDRQRVIEQLLPAFIAKCLLGLAFSLVPGIALLNMRRRQRQLHEGRRRYQDIFEGTGVALCVLDLSGLQALFDKAQLHDSQQLRHWLENREQRQQLLQALRITEVNQVALHLLNVESCEQAWRRLIEGRPLDNSAIGDPLLDAVLNQQKQLELEIRLKDAQDNDQHLWLILRLPEDPHDYQAVILSISDITSRKLIELSLLEREGFWSDVVRTVPDHLYVQDVISQRMIYSNHHLGQTLGYNKTELQQMGEYFWEILLHPEDSDHYHRLRQEQRQSGYAQLMQCQLRFRHRNNQWRRFDIREQALARDKHDQVTRIIGVAKDITDQIEASESLRDSEQRYRMLAESISDVIFSTDSQLALNYVSPSVQAVLGYDAEWFFSNGWQSIIANPQQLTGIYTLMERVSKALDQPEQLAQLRSQVQTQLFLFDCLRADGRKIPIELRLVLVWGEHGGFEGVLGVGRDISQQRRAEKDLRMAATVFEHSTSAILITDPAGYIVQANEAFSRVSGYAVAQVLDQLPNMLTVDEQQEAHLRYVLKQLHQNSTWEGEVWLKRRNGEHYPAWVGITAVLDDEGDLASYVCFFSDISERKASEQRIHRLAYYDALTHLPNRTLFQDRLHTALQSAERQKSWVVLMFLDLDRFKPINDSLGHAAGDRMLKEMATRLLGCVDDDDTVARMGGDEFTLLLQPRVSRELALNRAIHVAEQILASLVKPFVLEGREFFVTASIGIALSPQDGNELSQLMKNADTAMYHAKERGKNNFQFYQADMNASALERLELESDLRHALEQDEFVLYYQPQFSGDGKRLTGAEALLRWRHPRRGLVPPGDFIPVLEELGLVVDVGDWVISEACRQLKIWHQAKVRVPKVSVNISARQFSDGQLGTRIATILKETGLPPACLELELTESILMREVNEALQILASLKNLGLSIAVDDFGTGYSSLNYLKQFPIDVLKIDRTFVDGLPSGEQDAQIARAIIAMAHSLNLAVIAEGVETHEQLDFLREHGCDEVQGYLFGRPMPANRFEAQFSNDALFMFD</sequence>
<comment type="catalytic activity">
    <reaction evidence="5">
        <text>3',3'-c-di-GMP + H2O = 5'-phosphoguanylyl(3'-&gt;5')guanosine + H(+)</text>
        <dbReference type="Rhea" id="RHEA:24902"/>
        <dbReference type="ChEBI" id="CHEBI:15377"/>
        <dbReference type="ChEBI" id="CHEBI:15378"/>
        <dbReference type="ChEBI" id="CHEBI:58754"/>
        <dbReference type="ChEBI" id="CHEBI:58805"/>
        <dbReference type="EC" id="3.1.4.52"/>
    </reaction>
    <physiologicalReaction direction="left-to-right" evidence="5">
        <dbReference type="Rhea" id="RHEA:24903"/>
    </physiologicalReaction>
</comment>
<proteinExistence type="predicted"/>
<dbReference type="CDD" id="cd00130">
    <property type="entry name" value="PAS"/>
    <property type="match status" value="3"/>
</dbReference>
<feature type="domain" description="GGDEF" evidence="11">
    <location>
        <begin position="877"/>
        <end position="1014"/>
    </location>
</feature>
<comment type="cofactor">
    <cofactor evidence="1">
        <name>Mg(2+)</name>
        <dbReference type="ChEBI" id="CHEBI:18420"/>
    </cofactor>
</comment>
<keyword evidence="4" id="KW-0973">c-di-GMP</keyword>
<dbReference type="SMART" id="SM00086">
    <property type="entry name" value="PAC"/>
    <property type="match status" value="3"/>
</dbReference>
<accession>A0A5E7AUL4</accession>
<dbReference type="RefSeq" id="WP_150641137.1">
    <property type="nucleotide sequence ID" value="NZ_CABVHQ010000007.1"/>
</dbReference>
<gene>
    <name evidence="12" type="ORF">PS691_01047</name>
</gene>
<keyword evidence="7" id="KW-0472">Membrane</keyword>
<protein>
    <recommendedName>
        <fullName evidence="3">cyclic-guanylate-specific phosphodiesterase</fullName>
        <ecNumber evidence="3">3.1.4.52</ecNumber>
    </recommendedName>
</protein>
<dbReference type="CDD" id="cd01948">
    <property type="entry name" value="EAL"/>
    <property type="match status" value="1"/>
</dbReference>
<feature type="compositionally biased region" description="Low complexity" evidence="6">
    <location>
        <begin position="7"/>
        <end position="20"/>
    </location>
</feature>
<dbReference type="CDD" id="cd01949">
    <property type="entry name" value="GGDEF"/>
    <property type="match status" value="1"/>
</dbReference>
<evidence type="ECO:0000256" key="4">
    <source>
        <dbReference type="ARBA" id="ARBA00022636"/>
    </source>
</evidence>
<evidence type="ECO:0000256" key="5">
    <source>
        <dbReference type="ARBA" id="ARBA00051114"/>
    </source>
</evidence>
<dbReference type="InterPro" id="IPR043128">
    <property type="entry name" value="Rev_trsase/Diguanyl_cyclase"/>
</dbReference>
<dbReference type="PANTHER" id="PTHR44757:SF2">
    <property type="entry name" value="BIOFILM ARCHITECTURE MAINTENANCE PROTEIN MBAA"/>
    <property type="match status" value="1"/>
</dbReference>
<dbReference type="NCBIfam" id="TIGR00254">
    <property type="entry name" value="GGDEF"/>
    <property type="match status" value="1"/>
</dbReference>
<dbReference type="EMBL" id="CABVHQ010000007">
    <property type="protein sequence ID" value="VVN80414.1"/>
    <property type="molecule type" value="Genomic_DNA"/>
</dbReference>
<dbReference type="FunFam" id="3.30.70.270:FF:000001">
    <property type="entry name" value="Diguanylate cyclase domain protein"/>
    <property type="match status" value="1"/>
</dbReference>
<comment type="subcellular location">
    <subcellularLocation>
        <location evidence="2">Cell inner membrane</location>
    </subcellularLocation>
</comment>
<dbReference type="InterPro" id="IPR001610">
    <property type="entry name" value="PAC"/>
</dbReference>
<dbReference type="EC" id="3.1.4.52" evidence="3"/>
<dbReference type="Pfam" id="PF13426">
    <property type="entry name" value="PAS_9"/>
    <property type="match status" value="2"/>
</dbReference>
<evidence type="ECO:0000259" key="10">
    <source>
        <dbReference type="PROSITE" id="PS50883"/>
    </source>
</evidence>
<name>A0A5E7AUL4_PSEFL</name>
<evidence type="ECO:0000259" key="9">
    <source>
        <dbReference type="PROSITE" id="PS50113"/>
    </source>
</evidence>
<dbReference type="InterPro" id="IPR000700">
    <property type="entry name" value="PAS-assoc_C"/>
</dbReference>
<feature type="domain" description="PAS" evidence="8">
    <location>
        <begin position="584"/>
        <end position="624"/>
    </location>
</feature>
<evidence type="ECO:0000259" key="8">
    <source>
        <dbReference type="PROSITE" id="PS50112"/>
    </source>
</evidence>
<dbReference type="InterPro" id="IPR000160">
    <property type="entry name" value="GGDEF_dom"/>
</dbReference>
<keyword evidence="7" id="KW-0812">Transmembrane</keyword>
<dbReference type="InterPro" id="IPR001633">
    <property type="entry name" value="EAL_dom"/>
</dbReference>
<dbReference type="GO" id="GO:0005886">
    <property type="term" value="C:plasma membrane"/>
    <property type="evidence" value="ECO:0007669"/>
    <property type="project" value="UniProtKB-SubCell"/>
</dbReference>
<dbReference type="SMART" id="SM00052">
    <property type="entry name" value="EAL"/>
    <property type="match status" value="1"/>
</dbReference>
<dbReference type="InterPro" id="IPR013655">
    <property type="entry name" value="PAS_fold_3"/>
</dbReference>
<keyword evidence="7" id="KW-1133">Transmembrane helix</keyword>
<evidence type="ECO:0000256" key="3">
    <source>
        <dbReference type="ARBA" id="ARBA00012282"/>
    </source>
</evidence>
<dbReference type="Pfam" id="PF08447">
    <property type="entry name" value="PAS_3"/>
    <property type="match status" value="1"/>
</dbReference>